<dbReference type="Pfam" id="PF03448">
    <property type="entry name" value="MgtE_N"/>
    <property type="match status" value="1"/>
</dbReference>
<dbReference type="PATRIC" id="fig|1609981.3.peg.1857"/>
<dbReference type="SMART" id="SM00116">
    <property type="entry name" value="CBS"/>
    <property type="match status" value="2"/>
</dbReference>
<dbReference type="RefSeq" id="WP_052882296.1">
    <property type="nucleotide sequence ID" value="NZ_CP010904.1"/>
</dbReference>
<dbReference type="InterPro" id="IPR006669">
    <property type="entry name" value="MgtE_transporter"/>
</dbReference>
<dbReference type="InterPro" id="IPR036739">
    <property type="entry name" value="SLC41_membr_dom_sf"/>
</dbReference>
<dbReference type="CDD" id="cd04606">
    <property type="entry name" value="CBS_pair_Mg_transporter"/>
    <property type="match status" value="1"/>
</dbReference>
<dbReference type="PROSITE" id="PS51371">
    <property type="entry name" value="CBS"/>
    <property type="match status" value="2"/>
</dbReference>
<dbReference type="InterPro" id="IPR006668">
    <property type="entry name" value="Mg_transptr_MgtE_intracell_dom"/>
</dbReference>
<keyword evidence="7 9" id="KW-0472">Membrane</keyword>
<dbReference type="SUPFAM" id="SSF54631">
    <property type="entry name" value="CBS-domain pair"/>
    <property type="match status" value="1"/>
</dbReference>
<dbReference type="Pfam" id="PF01769">
    <property type="entry name" value="MgtE"/>
    <property type="match status" value="1"/>
</dbReference>
<feature type="transmembrane region" description="Helical" evidence="9">
    <location>
        <begin position="284"/>
        <end position="304"/>
    </location>
</feature>
<dbReference type="Gene3D" id="1.25.60.10">
    <property type="entry name" value="MgtE N-terminal domain-like"/>
    <property type="match status" value="1"/>
</dbReference>
<comment type="subcellular location">
    <subcellularLocation>
        <location evidence="9">Cell membrane</location>
        <topology evidence="9">Multi-pass membrane protein</topology>
    </subcellularLocation>
    <subcellularLocation>
        <location evidence="1">Membrane</location>
        <topology evidence="1">Multi-pass membrane protein</topology>
    </subcellularLocation>
</comment>
<reference evidence="12" key="1">
    <citation type="submission" date="2015-02" db="EMBL/GenBank/DDBJ databases">
        <title>Description and complete genome sequence of the first cultured representative of the subdivision 5 of the Verrucomicrobia phylum.</title>
        <authorList>
            <person name="Spring S."/>
            <person name="Bunk B."/>
            <person name="Sproer C."/>
            <person name="Klenk H.-P."/>
        </authorList>
    </citation>
    <scope>NUCLEOTIDE SEQUENCE [LARGE SCALE GENOMIC DNA]</scope>
    <source>
        <strain evidence="12">L21-Fru-AB</strain>
    </source>
</reference>
<dbReference type="SMART" id="SM00924">
    <property type="entry name" value="MgtE_N"/>
    <property type="match status" value="1"/>
</dbReference>
<keyword evidence="12" id="KW-1185">Reference proteome</keyword>
<comment type="similarity">
    <text evidence="2 9">Belongs to the SLC41A transporter family.</text>
</comment>
<dbReference type="InterPro" id="IPR038076">
    <property type="entry name" value="MgtE_N_sf"/>
</dbReference>
<evidence type="ECO:0000256" key="5">
    <source>
        <dbReference type="ARBA" id="ARBA00022842"/>
    </source>
</evidence>
<proteinExistence type="inferred from homology"/>
<dbReference type="InterPro" id="IPR000644">
    <property type="entry name" value="CBS_dom"/>
</dbReference>
<dbReference type="SUPFAM" id="SSF161093">
    <property type="entry name" value="MgtE membrane domain-like"/>
    <property type="match status" value="1"/>
</dbReference>
<feature type="transmembrane region" description="Helical" evidence="9">
    <location>
        <begin position="316"/>
        <end position="337"/>
    </location>
</feature>
<evidence type="ECO:0000256" key="4">
    <source>
        <dbReference type="ARBA" id="ARBA00022692"/>
    </source>
</evidence>
<keyword evidence="3 9" id="KW-0813">Transport</keyword>
<keyword evidence="6 9" id="KW-1133">Transmembrane helix</keyword>
<evidence type="ECO:0000256" key="2">
    <source>
        <dbReference type="ARBA" id="ARBA00009749"/>
    </source>
</evidence>
<evidence type="ECO:0000313" key="11">
    <source>
        <dbReference type="EMBL" id="AKJ65028.1"/>
    </source>
</evidence>
<gene>
    <name evidence="11" type="ORF">L21SP4_01791</name>
</gene>
<dbReference type="SUPFAM" id="SSF158791">
    <property type="entry name" value="MgtE N-terminal domain-like"/>
    <property type="match status" value="1"/>
</dbReference>
<evidence type="ECO:0000259" key="10">
    <source>
        <dbReference type="PROSITE" id="PS51371"/>
    </source>
</evidence>
<dbReference type="Proteomes" id="UP000035268">
    <property type="component" value="Chromosome"/>
</dbReference>
<feature type="domain" description="CBS" evidence="10">
    <location>
        <begin position="136"/>
        <end position="199"/>
    </location>
</feature>
<dbReference type="NCBIfam" id="TIGR00400">
    <property type="entry name" value="mgtE"/>
    <property type="match status" value="1"/>
</dbReference>
<evidence type="ECO:0000256" key="3">
    <source>
        <dbReference type="ARBA" id="ARBA00022448"/>
    </source>
</evidence>
<accession>A0A0G3EFB5</accession>
<keyword evidence="4 9" id="KW-0812">Transmembrane</keyword>
<comment type="subunit">
    <text evidence="9">Homodimer.</text>
</comment>
<dbReference type="PANTHER" id="PTHR43773">
    <property type="entry name" value="MAGNESIUM TRANSPORTER MGTE"/>
    <property type="match status" value="1"/>
</dbReference>
<sequence>MTDLNRLKQQISFCARGDLWEQVPRFLQDLHPADLAEIIADAPPEAQGPIFEQIDDELKPDVLVELEGAAEENVLRSLSSEEISDFVEDMAPDDAADILGEVEERSQEILELMEEEESGDVRELLQYEEDTAGGIMTTDFVAVRNTITAGEAVEYIASLELDEPFYYAYVVDREDRLVGWVELWDLLKPSNRNKRVVDLVEHDAIPVHVSTDQEEAARVAAKYDLSSLPVLDEENRLVGRITMDDLLDVIQEEASEDLFKFAGSNESELEYDSPLRACRARLPWLLITLATGFLSSVILKHFIAQITTAEVLSLSFFVPIIMAMGGNTGIQSSTLIIRGLAVGTVRNQKILKLLSREIIAGALMGICCGLIIGLWAKLMIDRTVTDAMAFSTFYLSFTVGIALFAAMSFAAVFGALAPILLDRSKADPAVASGPFVTASNDVIALIIYYLVTLLMLAMHG</sequence>
<evidence type="ECO:0000313" key="12">
    <source>
        <dbReference type="Proteomes" id="UP000035268"/>
    </source>
</evidence>
<dbReference type="EMBL" id="CP010904">
    <property type="protein sequence ID" value="AKJ65028.1"/>
    <property type="molecule type" value="Genomic_DNA"/>
</dbReference>
<feature type="transmembrane region" description="Helical" evidence="9">
    <location>
        <begin position="358"/>
        <end position="380"/>
    </location>
</feature>
<dbReference type="InterPro" id="IPR006667">
    <property type="entry name" value="SLC41_membr_dom"/>
</dbReference>
<dbReference type="KEGG" id="vbl:L21SP4_01791"/>
<reference evidence="11 12" key="2">
    <citation type="journal article" date="2016" name="ISME J.">
        <title>Characterization of the first cultured representative of Verrucomicrobia subdivision 5 indicates the proposal of a novel phylum.</title>
        <authorList>
            <person name="Spring S."/>
            <person name="Bunk B."/>
            <person name="Sproer C."/>
            <person name="Schumann P."/>
            <person name="Rohde M."/>
            <person name="Tindall B.J."/>
            <person name="Klenk H.P."/>
        </authorList>
    </citation>
    <scope>NUCLEOTIDE SEQUENCE [LARGE SCALE GENOMIC DNA]</scope>
    <source>
        <strain evidence="11 12">L21-Fru-AB</strain>
    </source>
</reference>
<evidence type="ECO:0000256" key="7">
    <source>
        <dbReference type="ARBA" id="ARBA00023136"/>
    </source>
</evidence>
<dbReference type="Pfam" id="PF00571">
    <property type="entry name" value="CBS"/>
    <property type="match status" value="2"/>
</dbReference>
<dbReference type="OrthoDB" id="9790355at2"/>
<dbReference type="AlphaFoldDB" id="A0A0G3EFB5"/>
<dbReference type="GO" id="GO:0046872">
    <property type="term" value="F:metal ion binding"/>
    <property type="evidence" value="ECO:0007669"/>
    <property type="project" value="UniProtKB-KW"/>
</dbReference>
<comment type="function">
    <text evidence="9">Acts as a magnesium transporter.</text>
</comment>
<protein>
    <recommendedName>
        <fullName evidence="9">Magnesium transporter MgtE</fullName>
    </recommendedName>
</protein>
<evidence type="ECO:0000256" key="8">
    <source>
        <dbReference type="PROSITE-ProRule" id="PRU00703"/>
    </source>
</evidence>
<dbReference type="Gene3D" id="1.10.357.20">
    <property type="entry name" value="SLC41 divalent cation transporters, integral membrane domain"/>
    <property type="match status" value="1"/>
</dbReference>
<feature type="transmembrane region" description="Helical" evidence="9">
    <location>
        <begin position="442"/>
        <end position="459"/>
    </location>
</feature>
<dbReference type="Gene3D" id="3.10.580.10">
    <property type="entry name" value="CBS-domain"/>
    <property type="match status" value="1"/>
</dbReference>
<evidence type="ECO:0000256" key="9">
    <source>
        <dbReference type="RuleBase" id="RU362011"/>
    </source>
</evidence>
<evidence type="ECO:0000256" key="1">
    <source>
        <dbReference type="ARBA" id="ARBA00004141"/>
    </source>
</evidence>
<dbReference type="STRING" id="1307763.L21SP4_01791"/>
<keyword evidence="9" id="KW-1003">Cell membrane</keyword>
<name>A0A0G3EFB5_9BACT</name>
<organism evidence="11 12">
    <name type="scientific">Kiritimatiella glycovorans</name>
    <dbReference type="NCBI Taxonomy" id="1307763"/>
    <lineage>
        <taxon>Bacteria</taxon>
        <taxon>Pseudomonadati</taxon>
        <taxon>Kiritimatiellota</taxon>
        <taxon>Kiritimatiellia</taxon>
        <taxon>Kiritimatiellales</taxon>
        <taxon>Kiritimatiellaceae</taxon>
        <taxon>Kiritimatiella</taxon>
    </lineage>
</organism>
<dbReference type="PANTHER" id="PTHR43773:SF1">
    <property type="entry name" value="MAGNESIUM TRANSPORTER MGTE"/>
    <property type="match status" value="1"/>
</dbReference>
<evidence type="ECO:0000256" key="6">
    <source>
        <dbReference type="ARBA" id="ARBA00022989"/>
    </source>
</evidence>
<dbReference type="GO" id="GO:0015095">
    <property type="term" value="F:magnesium ion transmembrane transporter activity"/>
    <property type="evidence" value="ECO:0007669"/>
    <property type="project" value="UniProtKB-UniRule"/>
</dbReference>
<dbReference type="InterPro" id="IPR046342">
    <property type="entry name" value="CBS_dom_sf"/>
</dbReference>
<keyword evidence="5 9" id="KW-0460">Magnesium</keyword>
<keyword evidence="9" id="KW-0479">Metal-binding</keyword>
<feature type="transmembrane region" description="Helical" evidence="9">
    <location>
        <begin position="392"/>
        <end position="421"/>
    </location>
</feature>
<keyword evidence="8" id="KW-0129">CBS domain</keyword>
<feature type="domain" description="CBS" evidence="10">
    <location>
        <begin position="200"/>
        <end position="256"/>
    </location>
</feature>
<dbReference type="GO" id="GO:0005886">
    <property type="term" value="C:plasma membrane"/>
    <property type="evidence" value="ECO:0007669"/>
    <property type="project" value="UniProtKB-SubCell"/>
</dbReference>